<evidence type="ECO:0000259" key="7">
    <source>
        <dbReference type="PROSITE" id="PS50113"/>
    </source>
</evidence>
<sequence length="610" mass="69343">MAASILSKLALNPKLIRETSNSVALLNSKLEFISCSKTWENNFELKTNIIGKDFFSVMYNLPKDFSAFLQYCLKGNDCYNDGKKFNGNNNEFIWLKWSINSWKGINEQVKGLIIELDNITKDKNKEALIKEAQIVSRVGGWEAYLQNFRVTWTKMVNIIHEQPLDYVPQSFEECFKHFKEGEHRDTVLRLANIAITKGTPWDTEVIMITGKGKEVWIRTKGKPEFINGKCVRLYGICQDINDRKIAELKYRKEAERAKIATTASNVGIWQFTTKDRIATWDAMSYKLHHKNPKDYKSTYEAWESAIHPDDFLRVLNEAFAVSKGEGSGVIEYRVILKDKSIRHLRAVVTFFTETEKHNNKAIGVITDITKEKESEQKLKEYAQLTGEQNNSLTNFAHMVSHDLRSHATNLSMVTGFLLEERKDEERQKLMAMLRESTESLNSTVYNLNEVVQSNANVTNKLEPINLKEVIENVKNNISATFIEKNASCILKLSSNSIVLGVPAYLDSILLNLFTNSIKYSANDRPPSIEIKTTNSGKNLILSFTDNGKGIDLNKFGNKIFGMNKTFHRNKNARGVGLYITKNQIEAMGGSISVTSEVNVGTTFTLKFITP</sequence>
<feature type="domain" description="Histidine kinase" evidence="6">
    <location>
        <begin position="398"/>
        <end position="610"/>
    </location>
</feature>
<evidence type="ECO:0000256" key="5">
    <source>
        <dbReference type="ARBA" id="ARBA00022777"/>
    </source>
</evidence>
<dbReference type="SUPFAM" id="SSF55785">
    <property type="entry name" value="PYP-like sensor domain (PAS domain)"/>
    <property type="match status" value="2"/>
</dbReference>
<dbReference type="InterPro" id="IPR005467">
    <property type="entry name" value="His_kinase_dom"/>
</dbReference>
<dbReference type="CDD" id="cd00130">
    <property type="entry name" value="PAS"/>
    <property type="match status" value="1"/>
</dbReference>
<dbReference type="PROSITE" id="PS50113">
    <property type="entry name" value="PAC"/>
    <property type="match status" value="1"/>
</dbReference>
<keyword evidence="5" id="KW-0418">Kinase</keyword>
<gene>
    <name evidence="8" type="ORF">CLV91_1101</name>
</gene>
<dbReference type="OrthoDB" id="5522855at2"/>
<dbReference type="PANTHER" id="PTHR43304">
    <property type="entry name" value="PHYTOCHROME-LIKE PROTEIN CPH1"/>
    <property type="match status" value="1"/>
</dbReference>
<comment type="catalytic activity">
    <reaction evidence="1">
        <text>ATP + protein L-histidine = ADP + protein N-phospho-L-histidine.</text>
        <dbReference type="EC" id="2.7.13.3"/>
    </reaction>
</comment>
<evidence type="ECO:0000256" key="1">
    <source>
        <dbReference type="ARBA" id="ARBA00000085"/>
    </source>
</evidence>
<dbReference type="Pfam" id="PF13426">
    <property type="entry name" value="PAS_9"/>
    <property type="match status" value="1"/>
</dbReference>
<evidence type="ECO:0000313" key="9">
    <source>
        <dbReference type="Proteomes" id="UP000269412"/>
    </source>
</evidence>
<dbReference type="PROSITE" id="PS50109">
    <property type="entry name" value="HIS_KIN"/>
    <property type="match status" value="1"/>
</dbReference>
<feature type="domain" description="PAC" evidence="7">
    <location>
        <begin position="328"/>
        <end position="380"/>
    </location>
</feature>
<dbReference type="RefSeq" id="WP_121064733.1">
    <property type="nucleotide sequence ID" value="NZ_RBIQ01000007.1"/>
</dbReference>
<dbReference type="PRINTS" id="PR00344">
    <property type="entry name" value="BCTRLSENSOR"/>
</dbReference>
<comment type="caution">
    <text evidence="8">The sequence shown here is derived from an EMBL/GenBank/DDBJ whole genome shotgun (WGS) entry which is preliminary data.</text>
</comment>
<dbReference type="EMBL" id="RBIQ01000007">
    <property type="protein sequence ID" value="RKR15019.1"/>
    <property type="molecule type" value="Genomic_DNA"/>
</dbReference>
<dbReference type="InterPro" id="IPR036890">
    <property type="entry name" value="HATPase_C_sf"/>
</dbReference>
<dbReference type="GO" id="GO:0000155">
    <property type="term" value="F:phosphorelay sensor kinase activity"/>
    <property type="evidence" value="ECO:0007669"/>
    <property type="project" value="InterPro"/>
</dbReference>
<dbReference type="Gene3D" id="3.30.450.20">
    <property type="entry name" value="PAS domain"/>
    <property type="match status" value="3"/>
</dbReference>
<dbReference type="SMART" id="SM00387">
    <property type="entry name" value="HATPase_c"/>
    <property type="match status" value="1"/>
</dbReference>
<dbReference type="InterPro" id="IPR003594">
    <property type="entry name" value="HATPase_dom"/>
</dbReference>
<keyword evidence="4" id="KW-0808">Transferase</keyword>
<evidence type="ECO:0000256" key="4">
    <source>
        <dbReference type="ARBA" id="ARBA00022679"/>
    </source>
</evidence>
<dbReference type="InterPro" id="IPR035965">
    <property type="entry name" value="PAS-like_dom_sf"/>
</dbReference>
<dbReference type="PANTHER" id="PTHR43304:SF1">
    <property type="entry name" value="PAC DOMAIN-CONTAINING PROTEIN"/>
    <property type="match status" value="1"/>
</dbReference>
<dbReference type="InterPro" id="IPR001610">
    <property type="entry name" value="PAC"/>
</dbReference>
<accession>A0A495EEC4</accession>
<protein>
    <recommendedName>
        <fullName evidence="2">histidine kinase</fullName>
        <ecNumber evidence="2">2.7.13.3</ecNumber>
    </recommendedName>
</protein>
<dbReference type="InterPro" id="IPR000014">
    <property type="entry name" value="PAS"/>
</dbReference>
<dbReference type="InterPro" id="IPR013655">
    <property type="entry name" value="PAS_fold_3"/>
</dbReference>
<evidence type="ECO:0000256" key="2">
    <source>
        <dbReference type="ARBA" id="ARBA00012438"/>
    </source>
</evidence>
<dbReference type="EC" id="2.7.13.3" evidence="2"/>
<evidence type="ECO:0000256" key="3">
    <source>
        <dbReference type="ARBA" id="ARBA00022553"/>
    </source>
</evidence>
<dbReference type="Gene3D" id="3.30.565.10">
    <property type="entry name" value="Histidine kinase-like ATPase, C-terminal domain"/>
    <property type="match status" value="1"/>
</dbReference>
<keyword evidence="3" id="KW-0597">Phosphoprotein</keyword>
<dbReference type="InterPro" id="IPR052162">
    <property type="entry name" value="Sensor_kinase/Photoreceptor"/>
</dbReference>
<dbReference type="CDD" id="cd00082">
    <property type="entry name" value="HisKA"/>
    <property type="match status" value="1"/>
</dbReference>
<organism evidence="8 9">
    <name type="scientific">Maribacter vaceletii</name>
    <dbReference type="NCBI Taxonomy" id="1206816"/>
    <lineage>
        <taxon>Bacteria</taxon>
        <taxon>Pseudomonadati</taxon>
        <taxon>Bacteroidota</taxon>
        <taxon>Flavobacteriia</taxon>
        <taxon>Flavobacteriales</taxon>
        <taxon>Flavobacteriaceae</taxon>
        <taxon>Maribacter</taxon>
    </lineage>
</organism>
<dbReference type="InterPro" id="IPR036097">
    <property type="entry name" value="HisK_dim/P_sf"/>
</dbReference>
<dbReference type="SUPFAM" id="SSF55874">
    <property type="entry name" value="ATPase domain of HSP90 chaperone/DNA topoisomerase II/histidine kinase"/>
    <property type="match status" value="1"/>
</dbReference>
<dbReference type="Proteomes" id="UP000269412">
    <property type="component" value="Unassembled WGS sequence"/>
</dbReference>
<dbReference type="Pfam" id="PF08447">
    <property type="entry name" value="PAS_3"/>
    <property type="match status" value="1"/>
</dbReference>
<dbReference type="Gene3D" id="1.10.287.130">
    <property type="match status" value="1"/>
</dbReference>
<dbReference type="InterPro" id="IPR003661">
    <property type="entry name" value="HisK_dim/P_dom"/>
</dbReference>
<dbReference type="InterPro" id="IPR004358">
    <property type="entry name" value="Sig_transdc_His_kin-like_C"/>
</dbReference>
<dbReference type="Pfam" id="PF02518">
    <property type="entry name" value="HATPase_c"/>
    <property type="match status" value="1"/>
</dbReference>
<proteinExistence type="predicted"/>
<dbReference type="AlphaFoldDB" id="A0A495EEC4"/>
<name>A0A495EEC4_9FLAO</name>
<evidence type="ECO:0000259" key="6">
    <source>
        <dbReference type="PROSITE" id="PS50109"/>
    </source>
</evidence>
<dbReference type="SMART" id="SM00086">
    <property type="entry name" value="PAC"/>
    <property type="match status" value="2"/>
</dbReference>
<reference evidence="8 9" key="1">
    <citation type="submission" date="2018-10" db="EMBL/GenBank/DDBJ databases">
        <title>Genomic Encyclopedia of Archaeal and Bacterial Type Strains, Phase II (KMG-II): from individual species to whole genera.</title>
        <authorList>
            <person name="Goeker M."/>
        </authorList>
    </citation>
    <scope>NUCLEOTIDE SEQUENCE [LARGE SCALE GENOMIC DNA]</scope>
    <source>
        <strain evidence="8 9">DSM 25230</strain>
    </source>
</reference>
<dbReference type="InterPro" id="IPR000700">
    <property type="entry name" value="PAS-assoc_C"/>
</dbReference>
<keyword evidence="9" id="KW-1185">Reference proteome</keyword>
<evidence type="ECO:0000313" key="8">
    <source>
        <dbReference type="EMBL" id="RKR15019.1"/>
    </source>
</evidence>
<dbReference type="SUPFAM" id="SSF47384">
    <property type="entry name" value="Homodimeric domain of signal transducing histidine kinase"/>
    <property type="match status" value="1"/>
</dbReference>